<feature type="transmembrane region" description="Helical" evidence="1">
    <location>
        <begin position="12"/>
        <end position="30"/>
    </location>
</feature>
<reference evidence="2" key="1">
    <citation type="submission" date="2022-06" db="EMBL/GenBank/DDBJ databases">
        <authorList>
            <person name="Sun Q."/>
        </authorList>
    </citation>
    <scope>NUCLEOTIDE SEQUENCE</scope>
    <source>
        <strain evidence="2">S101</strain>
    </source>
</reference>
<evidence type="ECO:0000313" key="2">
    <source>
        <dbReference type="EMBL" id="MCO5957678.1"/>
    </source>
</evidence>
<dbReference type="RefSeq" id="WP_250913314.1">
    <property type="nucleotide sequence ID" value="NZ_JAMXLX010000003.1"/>
</dbReference>
<comment type="caution">
    <text evidence="2">The sequence shown here is derived from an EMBL/GenBank/DDBJ whole genome shotgun (WGS) entry which is preliminary data.</text>
</comment>
<dbReference type="AlphaFoldDB" id="A0AAJ1BZ75"/>
<keyword evidence="1" id="KW-1133">Transmembrane helix</keyword>
<keyword evidence="1" id="KW-0812">Transmembrane</keyword>
<accession>A0AAJ1BZ75</accession>
<dbReference type="Proteomes" id="UP001155380">
    <property type="component" value="Unassembled WGS sequence"/>
</dbReference>
<sequence>MEQVADLPPLAVVVFGATLAIIFAVRFLGLSAGQNAGPAKSAAAAQVAAVIVDPAALNRASAALEAHTSATRELTDVGREIAKIHDRMLIELDRTREELRLQRELRRGL</sequence>
<keyword evidence="1" id="KW-0472">Membrane</keyword>
<name>A0AAJ1BZ75_9HYPH</name>
<dbReference type="EMBL" id="JAMXLX010000003">
    <property type="protein sequence ID" value="MCO5957678.1"/>
    <property type="molecule type" value="Genomic_DNA"/>
</dbReference>
<gene>
    <name evidence="2" type="ORF">NBH21_12910</name>
</gene>
<organism evidence="2 3">
    <name type="scientific">Ciceribacter sichuanensis</name>
    <dbReference type="NCBI Taxonomy" id="2949647"/>
    <lineage>
        <taxon>Bacteria</taxon>
        <taxon>Pseudomonadati</taxon>
        <taxon>Pseudomonadota</taxon>
        <taxon>Alphaproteobacteria</taxon>
        <taxon>Hyphomicrobiales</taxon>
        <taxon>Rhizobiaceae</taxon>
        <taxon>Ciceribacter</taxon>
    </lineage>
</organism>
<protein>
    <submittedName>
        <fullName evidence="2">Uncharacterized protein</fullName>
    </submittedName>
</protein>
<proteinExistence type="predicted"/>
<evidence type="ECO:0000256" key="1">
    <source>
        <dbReference type="SAM" id="Phobius"/>
    </source>
</evidence>
<evidence type="ECO:0000313" key="3">
    <source>
        <dbReference type="Proteomes" id="UP001155380"/>
    </source>
</evidence>